<keyword evidence="5" id="KW-1185">Reference proteome</keyword>
<dbReference type="AlphaFoldDB" id="A0A8J2WMY2"/>
<evidence type="ECO:0000256" key="1">
    <source>
        <dbReference type="ARBA" id="ARBA00023015"/>
    </source>
</evidence>
<evidence type="ECO:0000256" key="2">
    <source>
        <dbReference type="ARBA" id="ARBA00023163"/>
    </source>
</evidence>
<reference evidence="4" key="1">
    <citation type="submission" date="2021-11" db="EMBL/GenBank/DDBJ databases">
        <authorList>
            <person name="Schell T."/>
        </authorList>
    </citation>
    <scope>NUCLEOTIDE SEQUENCE</scope>
    <source>
        <strain evidence="4">M5</strain>
    </source>
</reference>
<dbReference type="PANTHER" id="PTHR10237:SF1">
    <property type="entry name" value="DEFORMED EPIDERMAL AUTOREGULATORY FACTOR 1 HOMOLOG"/>
    <property type="match status" value="1"/>
</dbReference>
<evidence type="ECO:0000313" key="4">
    <source>
        <dbReference type="EMBL" id="CAH0104997.1"/>
    </source>
</evidence>
<gene>
    <name evidence="4" type="ORF">DGAL_LOCUS7952</name>
</gene>
<dbReference type="PANTHER" id="PTHR10237">
    <property type="entry name" value="DEFORMED EPIDERMAL AUTOREGULATORY FACTOR 1 HOMOLOG SUPPRESSIN"/>
    <property type="match status" value="1"/>
</dbReference>
<evidence type="ECO:0000256" key="3">
    <source>
        <dbReference type="ARBA" id="ARBA00023242"/>
    </source>
</evidence>
<dbReference type="Proteomes" id="UP000789390">
    <property type="component" value="Unassembled WGS sequence"/>
</dbReference>
<dbReference type="GO" id="GO:0005634">
    <property type="term" value="C:nucleus"/>
    <property type="evidence" value="ECO:0007669"/>
    <property type="project" value="TreeGrafter"/>
</dbReference>
<keyword evidence="1" id="KW-0805">Transcription regulation</keyword>
<organism evidence="4 5">
    <name type="scientific">Daphnia galeata</name>
    <dbReference type="NCBI Taxonomy" id="27404"/>
    <lineage>
        <taxon>Eukaryota</taxon>
        <taxon>Metazoa</taxon>
        <taxon>Ecdysozoa</taxon>
        <taxon>Arthropoda</taxon>
        <taxon>Crustacea</taxon>
        <taxon>Branchiopoda</taxon>
        <taxon>Diplostraca</taxon>
        <taxon>Cladocera</taxon>
        <taxon>Anomopoda</taxon>
        <taxon>Daphniidae</taxon>
        <taxon>Daphnia</taxon>
    </lineage>
</organism>
<name>A0A8J2WMY2_9CRUS</name>
<dbReference type="GO" id="GO:0000981">
    <property type="term" value="F:DNA-binding transcription factor activity, RNA polymerase II-specific"/>
    <property type="evidence" value="ECO:0007669"/>
    <property type="project" value="TreeGrafter"/>
</dbReference>
<keyword evidence="3" id="KW-0539">Nucleus</keyword>
<keyword evidence="2" id="KW-0804">Transcription</keyword>
<protein>
    <recommendedName>
        <fullName evidence="6">CS domain-containing protein</fullName>
    </recommendedName>
</protein>
<dbReference type="EMBL" id="CAKKLH010000165">
    <property type="protein sequence ID" value="CAH0104997.1"/>
    <property type="molecule type" value="Genomic_DNA"/>
</dbReference>
<comment type="caution">
    <text evidence="4">The sequence shown here is derived from an EMBL/GenBank/DDBJ whole genome shotgun (WGS) entry which is preliminary data.</text>
</comment>
<evidence type="ECO:0000313" key="5">
    <source>
        <dbReference type="Proteomes" id="UP000789390"/>
    </source>
</evidence>
<sequence>MEAENCQESPKDFIFNISVHTKDFPKGLNVSSDQLRPCEAGHKITFSIAEPQGVQPLTLCFPYPVLVDCIEATLLADRSIQVVLKKALNEPWPYDFNLKPTWDVDKFKLWKDLNPNDNVSKLYILMSLFKRAFSD</sequence>
<dbReference type="OrthoDB" id="5958408at2759"/>
<accession>A0A8J2WMY2</accession>
<proteinExistence type="predicted"/>
<evidence type="ECO:0008006" key="6">
    <source>
        <dbReference type="Google" id="ProtNLM"/>
    </source>
</evidence>
<dbReference type="InterPro" id="IPR024119">
    <property type="entry name" value="TF_DEAF-1"/>
</dbReference>